<dbReference type="AlphaFoldDB" id="A0A829R9J5"/>
<feature type="transmembrane region" description="Helical" evidence="1">
    <location>
        <begin position="133"/>
        <end position="153"/>
    </location>
</feature>
<keyword evidence="1" id="KW-0812">Transmembrane</keyword>
<dbReference type="PIRSF" id="PIRSF037259">
    <property type="entry name" value="EcsB_ABC"/>
    <property type="match status" value="1"/>
</dbReference>
<comment type="caution">
    <text evidence="2">The sequence shown here is derived from an EMBL/GenBank/DDBJ whole genome shotgun (WGS) entry which is preliminary data.</text>
</comment>
<evidence type="ECO:0000313" key="3">
    <source>
        <dbReference type="Proteomes" id="UP000019251"/>
    </source>
</evidence>
<sequence length="404" mass="47618">MSFNSRELWQKRFEAYTTELIRYMRYMFNDHLLFVLVIGVGAGIFYYAGWVKTIQETFPAIPLMVTLLTIAVVISPIITLLKEPDIVYLIVKETEMQDYFKRAKRISFWMQLYLYIVILAVAMPMYVGVTHRPYSHFFLLLVSIGAIKLWNVYTNWESMKLDNSDTTWMFARVVISALLIYLLLAFSFYWTIPLTIIVLGLSYWGLKKRTEGIILRWEILIDKEQGRMNRFYRLVNLFTDVPHLKGTVRRRAYLDFLYRPIPYANRKTYAYLWSRTFVRINEFSGLYLRLTVVAVILLIFLSGFYLTIVFSLLFLYLTGFQFIPMIKHFDGQIMQRLYPITEAVKKRSYIHLLRILLLAQAILFSLIGIAQNGSVGGLWILIINVGFVAAFTFLYVPYRLKKME</sequence>
<organism evidence="2 3">
    <name type="scientific">Listeria grayi FSL F6-1183</name>
    <dbReference type="NCBI Taxonomy" id="1265827"/>
    <lineage>
        <taxon>Bacteria</taxon>
        <taxon>Bacillati</taxon>
        <taxon>Bacillota</taxon>
        <taxon>Bacilli</taxon>
        <taxon>Bacillales</taxon>
        <taxon>Listeriaceae</taxon>
        <taxon>Listeria</taxon>
    </lineage>
</organism>
<protein>
    <submittedName>
        <fullName evidence="2">ABC transporter permease</fullName>
    </submittedName>
</protein>
<keyword evidence="1" id="KW-0472">Membrane</keyword>
<feature type="transmembrane region" description="Helical" evidence="1">
    <location>
        <begin position="31"/>
        <end position="48"/>
    </location>
</feature>
<dbReference type="Proteomes" id="UP000019251">
    <property type="component" value="Unassembled WGS sequence"/>
</dbReference>
<accession>A0A829R9J5</accession>
<dbReference type="Pfam" id="PF05975">
    <property type="entry name" value="EcsB"/>
    <property type="match status" value="1"/>
</dbReference>
<feature type="transmembrane region" description="Helical" evidence="1">
    <location>
        <begin position="60"/>
        <end position="81"/>
    </location>
</feature>
<dbReference type="RefSeq" id="WP_036104820.1">
    <property type="nucleotide sequence ID" value="NZ_AODG01000006.1"/>
</dbReference>
<feature type="transmembrane region" description="Helical" evidence="1">
    <location>
        <begin position="349"/>
        <end position="370"/>
    </location>
</feature>
<feature type="transmembrane region" description="Helical" evidence="1">
    <location>
        <begin position="188"/>
        <end position="206"/>
    </location>
</feature>
<evidence type="ECO:0000313" key="2">
    <source>
        <dbReference type="EMBL" id="EUJ28910.1"/>
    </source>
</evidence>
<gene>
    <name evidence="2" type="ORF">LMUR_04685</name>
</gene>
<reference evidence="2 3" key="1">
    <citation type="submission" date="2012-12" db="EMBL/GenBank/DDBJ databases">
        <title>Novel taxa of Listeriaceae from agricultural environments in the United States.</title>
        <authorList>
            <person name="den Bakker H.C."/>
            <person name="Allred A."/>
            <person name="Warchocki S."/>
            <person name="Wright E.M."/>
            <person name="Burrell A."/>
            <person name="Nightingale K.K."/>
            <person name="Kephart D."/>
            <person name="Wiedmann M."/>
        </authorList>
    </citation>
    <scope>NUCLEOTIDE SEQUENCE [LARGE SCALE GENOMIC DNA]</scope>
    <source>
        <strain evidence="2 3">FSL F6-1183</strain>
    </source>
</reference>
<feature type="transmembrane region" description="Helical" evidence="1">
    <location>
        <begin position="106"/>
        <end position="127"/>
    </location>
</feature>
<feature type="transmembrane region" description="Helical" evidence="1">
    <location>
        <begin position="376"/>
        <end position="396"/>
    </location>
</feature>
<feature type="transmembrane region" description="Helical" evidence="1">
    <location>
        <begin position="286"/>
        <end position="306"/>
    </location>
</feature>
<proteinExistence type="predicted"/>
<dbReference type="InterPro" id="IPR010288">
    <property type="entry name" value="EcsB_ABC"/>
</dbReference>
<evidence type="ECO:0000256" key="1">
    <source>
        <dbReference type="SAM" id="Phobius"/>
    </source>
</evidence>
<name>A0A829R9J5_LISGR</name>
<dbReference type="EMBL" id="AODG01000006">
    <property type="protein sequence ID" value="EUJ28910.1"/>
    <property type="molecule type" value="Genomic_DNA"/>
</dbReference>
<dbReference type="GO" id="GO:0016020">
    <property type="term" value="C:membrane"/>
    <property type="evidence" value="ECO:0007669"/>
    <property type="project" value="InterPro"/>
</dbReference>
<keyword evidence="1" id="KW-1133">Transmembrane helix</keyword>